<accession>A0A819QI42</accession>
<organism evidence="3 4">
    <name type="scientific">Rotaria magnacalcarata</name>
    <dbReference type="NCBI Taxonomy" id="392030"/>
    <lineage>
        <taxon>Eukaryota</taxon>
        <taxon>Metazoa</taxon>
        <taxon>Spiralia</taxon>
        <taxon>Gnathifera</taxon>
        <taxon>Rotifera</taxon>
        <taxon>Eurotatoria</taxon>
        <taxon>Bdelloidea</taxon>
        <taxon>Philodinida</taxon>
        <taxon>Philodinidae</taxon>
        <taxon>Rotaria</taxon>
    </lineage>
</organism>
<proteinExistence type="predicted"/>
<name>A0A819QI42_9BILA</name>
<evidence type="ECO:0000313" key="4">
    <source>
        <dbReference type="Proteomes" id="UP000663866"/>
    </source>
</evidence>
<dbReference type="EMBL" id="CAJNRF010011284">
    <property type="protein sequence ID" value="CAF2130075.1"/>
    <property type="molecule type" value="Genomic_DNA"/>
</dbReference>
<keyword evidence="4" id="KW-1185">Reference proteome</keyword>
<gene>
    <name evidence="3" type="ORF">OVN521_LOCUS16727</name>
    <name evidence="2" type="ORF">WKI299_LOCUS26123</name>
</gene>
<sequence length="98" mass="11062">MLPPNMPQMALQHGGHPSMNLPQQVNMPPMSIHSQVPSSMPSQGHPSNMSYYPPSSYPQPTHPQRPCTIYSNMQIVLPHNNFKKKDIGLYFPLLEKVI</sequence>
<evidence type="ECO:0000256" key="1">
    <source>
        <dbReference type="SAM" id="MobiDB-lite"/>
    </source>
</evidence>
<protein>
    <submittedName>
        <fullName evidence="3">Uncharacterized protein</fullName>
    </submittedName>
</protein>
<dbReference type="Proteomes" id="UP000663856">
    <property type="component" value="Unassembled WGS sequence"/>
</dbReference>
<evidence type="ECO:0000313" key="2">
    <source>
        <dbReference type="EMBL" id="CAF2130075.1"/>
    </source>
</evidence>
<feature type="compositionally biased region" description="Polar residues" evidence="1">
    <location>
        <begin position="20"/>
        <end position="49"/>
    </location>
</feature>
<dbReference type="Proteomes" id="UP000663866">
    <property type="component" value="Unassembled WGS sequence"/>
</dbReference>
<reference evidence="3" key="1">
    <citation type="submission" date="2021-02" db="EMBL/GenBank/DDBJ databases">
        <authorList>
            <person name="Nowell W R."/>
        </authorList>
    </citation>
    <scope>NUCLEOTIDE SEQUENCE</scope>
</reference>
<comment type="caution">
    <text evidence="3">The sequence shown here is derived from an EMBL/GenBank/DDBJ whole genome shotgun (WGS) entry which is preliminary data.</text>
</comment>
<dbReference type="EMBL" id="CAJOBG010002819">
    <property type="protein sequence ID" value="CAF4029795.1"/>
    <property type="molecule type" value="Genomic_DNA"/>
</dbReference>
<evidence type="ECO:0000313" key="3">
    <source>
        <dbReference type="EMBL" id="CAF4029795.1"/>
    </source>
</evidence>
<feature type="region of interest" description="Disordered" evidence="1">
    <location>
        <begin position="1"/>
        <end position="65"/>
    </location>
</feature>
<dbReference type="AlphaFoldDB" id="A0A819QI42"/>